<keyword evidence="6" id="KW-1185">Reference proteome</keyword>
<evidence type="ECO:0000313" key="5">
    <source>
        <dbReference type="EMBL" id="WPU64782.1"/>
    </source>
</evidence>
<organism evidence="5 6">
    <name type="scientific">Peredibacter starrii</name>
    <dbReference type="NCBI Taxonomy" id="28202"/>
    <lineage>
        <taxon>Bacteria</taxon>
        <taxon>Pseudomonadati</taxon>
        <taxon>Bdellovibrionota</taxon>
        <taxon>Bacteriovoracia</taxon>
        <taxon>Bacteriovoracales</taxon>
        <taxon>Bacteriovoracaceae</taxon>
        <taxon>Peredibacter</taxon>
    </lineage>
</organism>
<evidence type="ECO:0000256" key="1">
    <source>
        <dbReference type="ARBA" id="ARBA00005189"/>
    </source>
</evidence>
<keyword evidence="2" id="KW-0808">Transferase</keyword>
<feature type="domain" description="Phospholipid/glycerol acyltransferase" evidence="4">
    <location>
        <begin position="73"/>
        <end position="191"/>
    </location>
</feature>
<dbReference type="AlphaFoldDB" id="A0AAX4HNU4"/>
<proteinExistence type="predicted"/>
<dbReference type="KEGG" id="psti:SOO65_18980"/>
<evidence type="ECO:0000313" key="6">
    <source>
        <dbReference type="Proteomes" id="UP001324634"/>
    </source>
</evidence>
<dbReference type="SUPFAM" id="SSF69593">
    <property type="entry name" value="Glycerol-3-phosphate (1)-acyltransferase"/>
    <property type="match status" value="1"/>
</dbReference>
<sequence>MLKLGESFLLSIEDEIKINQIFAELKEKYKDYKDPWGFNLELCEKTLKKIVPFYRSYFKVRVFGAENVKDQSYIVTSNHTGQLPLDAILITIAFLLDVAPPRVLRAMVERFMAQLPFIGDFAAQTGSILGDRANCAYLIEHGESILVFPEGVRGISKNTPDYYKLRSFSEGFYRIALQKKTPILPVCVIGAEEMFPFVFHSKRLARLLKVPALPLTANLFPLPSPIDIYIGKEIPIPAHLEHEASDKEIKENVFHIENTIKRMLIHGLKHRRPFFDTVRKPISKFVIKEFRNKGDR</sequence>
<dbReference type="GO" id="GO:0003841">
    <property type="term" value="F:1-acylglycerol-3-phosphate O-acyltransferase activity"/>
    <property type="evidence" value="ECO:0007669"/>
    <property type="project" value="TreeGrafter"/>
</dbReference>
<dbReference type="EMBL" id="CP139487">
    <property type="protein sequence ID" value="WPU64782.1"/>
    <property type="molecule type" value="Genomic_DNA"/>
</dbReference>
<evidence type="ECO:0000259" key="4">
    <source>
        <dbReference type="SMART" id="SM00563"/>
    </source>
</evidence>
<dbReference type="PANTHER" id="PTHR10434">
    <property type="entry name" value="1-ACYL-SN-GLYCEROL-3-PHOSPHATE ACYLTRANSFERASE"/>
    <property type="match status" value="1"/>
</dbReference>
<comment type="pathway">
    <text evidence="1">Lipid metabolism.</text>
</comment>
<dbReference type="PANTHER" id="PTHR10434:SF11">
    <property type="entry name" value="1-ACYL-SN-GLYCEROL-3-PHOSPHATE ACYLTRANSFERASE"/>
    <property type="match status" value="1"/>
</dbReference>
<dbReference type="Pfam" id="PF01553">
    <property type="entry name" value="Acyltransferase"/>
    <property type="match status" value="1"/>
</dbReference>
<reference evidence="5 6" key="1">
    <citation type="submission" date="2023-11" db="EMBL/GenBank/DDBJ databases">
        <title>Peredibacter starrii A3.12.</title>
        <authorList>
            <person name="Mitchell R.J."/>
        </authorList>
    </citation>
    <scope>NUCLEOTIDE SEQUENCE [LARGE SCALE GENOMIC DNA]</scope>
    <source>
        <strain evidence="5 6">A3.12</strain>
    </source>
</reference>
<dbReference type="RefSeq" id="WP_321394238.1">
    <property type="nucleotide sequence ID" value="NZ_CP139487.1"/>
</dbReference>
<dbReference type="CDD" id="cd07987">
    <property type="entry name" value="LPLAT_MGAT-like"/>
    <property type="match status" value="1"/>
</dbReference>
<evidence type="ECO:0000256" key="3">
    <source>
        <dbReference type="ARBA" id="ARBA00023315"/>
    </source>
</evidence>
<protein>
    <submittedName>
        <fullName evidence="5">Lysophospholipid acyltransferase family protein</fullName>
    </submittedName>
</protein>
<gene>
    <name evidence="5" type="ORF">SOO65_18980</name>
</gene>
<evidence type="ECO:0000256" key="2">
    <source>
        <dbReference type="ARBA" id="ARBA00022679"/>
    </source>
</evidence>
<keyword evidence="3 5" id="KW-0012">Acyltransferase</keyword>
<dbReference type="InterPro" id="IPR002123">
    <property type="entry name" value="Plipid/glycerol_acylTrfase"/>
</dbReference>
<dbReference type="Proteomes" id="UP001324634">
    <property type="component" value="Chromosome"/>
</dbReference>
<accession>A0AAX4HNU4</accession>
<dbReference type="SMART" id="SM00563">
    <property type="entry name" value="PlsC"/>
    <property type="match status" value="1"/>
</dbReference>
<name>A0AAX4HNU4_9BACT</name>
<dbReference type="GO" id="GO:0006654">
    <property type="term" value="P:phosphatidic acid biosynthetic process"/>
    <property type="evidence" value="ECO:0007669"/>
    <property type="project" value="TreeGrafter"/>
</dbReference>